<dbReference type="PANTHER" id="PTHR45947:SF3">
    <property type="entry name" value="SULFOQUINOVOSYL TRANSFERASE SQD2"/>
    <property type="match status" value="1"/>
</dbReference>
<organism evidence="3 4">
    <name type="scientific">Nostoc flagelliforme FACHB-838</name>
    <dbReference type="NCBI Taxonomy" id="2692904"/>
    <lineage>
        <taxon>Bacteria</taxon>
        <taxon>Bacillati</taxon>
        <taxon>Cyanobacteriota</taxon>
        <taxon>Cyanophyceae</taxon>
        <taxon>Nostocales</taxon>
        <taxon>Nostocaceae</taxon>
        <taxon>Nostoc</taxon>
    </lineage>
</organism>
<dbReference type="InterPro" id="IPR001296">
    <property type="entry name" value="Glyco_trans_1"/>
</dbReference>
<evidence type="ECO:0000313" key="3">
    <source>
        <dbReference type="EMBL" id="MBD2530364.1"/>
    </source>
</evidence>
<dbReference type="InterPro" id="IPR028098">
    <property type="entry name" value="Glyco_trans_4-like_N"/>
</dbReference>
<evidence type="ECO:0000259" key="2">
    <source>
        <dbReference type="Pfam" id="PF13579"/>
    </source>
</evidence>
<dbReference type="CDD" id="cd03794">
    <property type="entry name" value="GT4_WbuB-like"/>
    <property type="match status" value="1"/>
</dbReference>
<proteinExistence type="predicted"/>
<dbReference type="Proteomes" id="UP000623440">
    <property type="component" value="Unassembled WGS sequence"/>
</dbReference>
<dbReference type="InterPro" id="IPR050194">
    <property type="entry name" value="Glycosyltransferase_grp1"/>
</dbReference>
<dbReference type="SUPFAM" id="SSF53756">
    <property type="entry name" value="UDP-Glycosyltransferase/glycogen phosphorylase"/>
    <property type="match status" value="1"/>
</dbReference>
<dbReference type="Pfam" id="PF00534">
    <property type="entry name" value="Glycos_transf_1"/>
    <property type="match status" value="1"/>
</dbReference>
<name>A0ABR8DLM9_9NOSO</name>
<protein>
    <submittedName>
        <fullName evidence="3">Glycosyltransferase family 4 protein</fullName>
    </submittedName>
</protein>
<feature type="domain" description="Glycosyltransferase subfamily 4-like N-terminal" evidence="2">
    <location>
        <begin position="16"/>
        <end position="200"/>
    </location>
</feature>
<dbReference type="EMBL" id="JACJSI010000019">
    <property type="protein sequence ID" value="MBD2530364.1"/>
    <property type="molecule type" value="Genomic_DNA"/>
</dbReference>
<dbReference type="Gene3D" id="3.40.50.2000">
    <property type="entry name" value="Glycogen Phosphorylase B"/>
    <property type="match status" value="2"/>
</dbReference>
<feature type="domain" description="Glycosyl transferase family 1" evidence="1">
    <location>
        <begin position="219"/>
        <end position="384"/>
    </location>
</feature>
<dbReference type="Pfam" id="PF13579">
    <property type="entry name" value="Glyco_trans_4_4"/>
    <property type="match status" value="1"/>
</dbReference>
<evidence type="ECO:0000259" key="1">
    <source>
        <dbReference type="Pfam" id="PF00534"/>
    </source>
</evidence>
<keyword evidence="4" id="KW-1185">Reference proteome</keyword>
<comment type="caution">
    <text evidence="3">The sequence shown here is derived from an EMBL/GenBank/DDBJ whole genome shotgun (WGS) entry which is preliminary data.</text>
</comment>
<accession>A0ABR8DLM9</accession>
<dbReference type="PANTHER" id="PTHR45947">
    <property type="entry name" value="SULFOQUINOVOSYL TRANSFERASE SQD2"/>
    <property type="match status" value="1"/>
</dbReference>
<sequence>MHILIYSYNYHPEPIGIAPLMTELAEGLVKRDHEVRVITGMPNYPQREIYDGYRGKWYSNEQKNGVTIQRSYLRIKSKPNLVDRLLLELSFVFTSLPQVFKGERPDVIILTIPPLLGTLPATIFGWLYNCPVVLNVQDILPEAAVRIGLLKNKWMIRTLAALEKFAYQSAHTISVIADAFHENLVNKGVPVNKIVCIPNWVNVNFIHPLPKENNSWISSHQLDGKFVVLYSGNIALTQGLETVIKAAVCLRHIKEIVFVIVGESIALQRLQEYCLLNGADNVLLLPLQPREKLPEMLAASDVGLIVQKRNVISFNMPSKIPLLLASGRPIVGSVPATGTAAKAIQLSGGGIIVEPESPDAMAAAVHNLYANPALSARLGNTGRQFAEENYSLEQALDRYEGLLSYVVTNRKSSVGILPKLDSKKSVVDG</sequence>
<evidence type="ECO:0000313" key="4">
    <source>
        <dbReference type="Proteomes" id="UP000623440"/>
    </source>
</evidence>
<dbReference type="RefSeq" id="WP_190940919.1">
    <property type="nucleotide sequence ID" value="NZ_JACJSI010000019.1"/>
</dbReference>
<gene>
    <name evidence="3" type="ORF">H6G97_12585</name>
</gene>
<dbReference type="NCBIfam" id="NF007640">
    <property type="entry name" value="PRK10307.1"/>
    <property type="match status" value="1"/>
</dbReference>
<reference evidence="3 4" key="1">
    <citation type="journal article" date="2020" name="ISME J.">
        <title>Comparative genomics reveals insights into cyanobacterial evolution and habitat adaptation.</title>
        <authorList>
            <person name="Chen M.Y."/>
            <person name="Teng W.K."/>
            <person name="Zhao L."/>
            <person name="Hu C.X."/>
            <person name="Zhou Y.K."/>
            <person name="Han B.P."/>
            <person name="Song L.R."/>
            <person name="Shu W.S."/>
        </authorList>
    </citation>
    <scope>NUCLEOTIDE SEQUENCE [LARGE SCALE GENOMIC DNA]</scope>
    <source>
        <strain evidence="3 4">FACHB-838</strain>
    </source>
</reference>